<comment type="caution">
    <text evidence="1">The sequence shown here is derived from an EMBL/GenBank/DDBJ whole genome shotgun (WGS) entry which is preliminary data.</text>
</comment>
<keyword evidence="2" id="KW-1185">Reference proteome</keyword>
<dbReference type="EMBL" id="VSRR010131885">
    <property type="protein sequence ID" value="MPD02535.1"/>
    <property type="molecule type" value="Genomic_DNA"/>
</dbReference>
<reference evidence="1 2" key="1">
    <citation type="submission" date="2019-05" db="EMBL/GenBank/DDBJ databases">
        <title>Another draft genome of Portunus trituberculatus and its Hox gene families provides insights of decapod evolution.</title>
        <authorList>
            <person name="Jeong J.-H."/>
            <person name="Song I."/>
            <person name="Kim S."/>
            <person name="Choi T."/>
            <person name="Kim D."/>
            <person name="Ryu S."/>
            <person name="Kim W."/>
        </authorList>
    </citation>
    <scope>NUCLEOTIDE SEQUENCE [LARGE SCALE GENOMIC DNA]</scope>
    <source>
        <tissue evidence="1">Muscle</tissue>
    </source>
</reference>
<dbReference type="AlphaFoldDB" id="A0A5B7KD78"/>
<accession>A0A5B7KD78</accession>
<protein>
    <submittedName>
        <fullName evidence="1">Uncharacterized protein</fullName>
    </submittedName>
</protein>
<organism evidence="1 2">
    <name type="scientific">Portunus trituberculatus</name>
    <name type="common">Swimming crab</name>
    <name type="synonym">Neptunus trituberculatus</name>
    <dbReference type="NCBI Taxonomy" id="210409"/>
    <lineage>
        <taxon>Eukaryota</taxon>
        <taxon>Metazoa</taxon>
        <taxon>Ecdysozoa</taxon>
        <taxon>Arthropoda</taxon>
        <taxon>Crustacea</taxon>
        <taxon>Multicrustacea</taxon>
        <taxon>Malacostraca</taxon>
        <taxon>Eumalacostraca</taxon>
        <taxon>Eucarida</taxon>
        <taxon>Decapoda</taxon>
        <taxon>Pleocyemata</taxon>
        <taxon>Brachyura</taxon>
        <taxon>Eubrachyura</taxon>
        <taxon>Portunoidea</taxon>
        <taxon>Portunidae</taxon>
        <taxon>Portuninae</taxon>
        <taxon>Portunus</taxon>
    </lineage>
</organism>
<evidence type="ECO:0000313" key="2">
    <source>
        <dbReference type="Proteomes" id="UP000324222"/>
    </source>
</evidence>
<sequence length="59" mass="6948">MDGFEVVFWYISNKGTLSPFRRQKEIICVELQEEEELEEEEESMVVVVLVVVNENEARV</sequence>
<dbReference type="Proteomes" id="UP000324222">
    <property type="component" value="Unassembled WGS sequence"/>
</dbReference>
<evidence type="ECO:0000313" key="1">
    <source>
        <dbReference type="EMBL" id="MPD02535.1"/>
    </source>
</evidence>
<proteinExistence type="predicted"/>
<gene>
    <name evidence="1" type="ORF">E2C01_098123</name>
</gene>
<name>A0A5B7KD78_PORTR</name>